<feature type="domain" description="ComEC/Rec2-related protein" evidence="7">
    <location>
        <begin position="245"/>
        <end position="512"/>
    </location>
</feature>
<dbReference type="EMBL" id="SMLW01000616">
    <property type="protein sequence ID" value="MTI27191.1"/>
    <property type="molecule type" value="Genomic_DNA"/>
</dbReference>
<evidence type="ECO:0000259" key="7">
    <source>
        <dbReference type="Pfam" id="PF03772"/>
    </source>
</evidence>
<feature type="transmembrane region" description="Helical" evidence="6">
    <location>
        <begin position="491"/>
        <end position="512"/>
    </location>
</feature>
<dbReference type="InterPro" id="IPR025405">
    <property type="entry name" value="DUF4131"/>
</dbReference>
<keyword evidence="2" id="KW-1003">Cell membrane</keyword>
<reference evidence="9 10" key="1">
    <citation type="submission" date="2019-02" db="EMBL/GenBank/DDBJ databases">
        <authorList>
            <person name="Goldberg S.R."/>
            <person name="Haltli B.A."/>
            <person name="Correa H."/>
            <person name="Russell K.G."/>
        </authorList>
    </citation>
    <scope>NUCLEOTIDE SEQUENCE [LARGE SCALE GENOMIC DNA]</scope>
    <source>
        <strain evidence="9 10">JCM 16186</strain>
    </source>
</reference>
<sequence>MASKKLSSGVLHWIPYAFVRITAFFIAGILAGIYFGGSGDVAELFGICVALILLYGLVFFLLKKSFFSNNHIVGVVGFIAMAMLGYLRVSHADQTRDSDHIVHHIDETSYYLATLQDPGEERAKTIKFEAEVKGVKKNDQWLQSSGKIYLYIDKSQQLKYGDQLLIKGKPGAIKPPQNPGEFDYKKFLSFKNIHHQDYLREGDFQLIGSSQNPVSAFAFKARSWAAGVLAANVDSDRELGIVQALVLGIKDDLDDDTQKAYAASGATHVLAVSGLHVGIIYGIIFFLLSRFQTSARGRWIVAGICILVLWFYALLTGLSPSVLRAVTMFTFVIIGQATGRDSNIYNTLAISAFCILMYAPFLIMSLGFQLSYLAVLGIVYLQPRIYNLYAPDQLVLDKIWATTSVALAAQLATAPLCLLYFHQFPTYFFLSNIIVIPGAMGVLCAGLGVLALSFVPTLAAVLGWLLKWWVYGMNESIIAIRQLPFSQITNISITAFEAASVFGIIISFLIFFHYKKLHYAWSAVIFSLIFSVSHSVSLFAVTDKVTIYKINGHTAVDFMAQGDSYLYTDPDFEMTDRKVGFHVEPNHLLSGISHTHWLQYEQVGWMKAVNNIHVAWFRGSSFAMLDEPVPQLMKLKNVLKVDYVLVCKRFDKDMAWIRDNFHFRKVILDGSLSWYQANRFRKEAEELSLPYYSVYDNGAYELELN</sequence>
<feature type="transmembrane region" description="Helical" evidence="6">
    <location>
        <begin position="41"/>
        <end position="62"/>
    </location>
</feature>
<feature type="transmembrane region" description="Helical" evidence="6">
    <location>
        <begin position="12"/>
        <end position="35"/>
    </location>
</feature>
<dbReference type="RefSeq" id="WP_155174195.1">
    <property type="nucleotide sequence ID" value="NZ_BAAAFL010000008.1"/>
</dbReference>
<evidence type="ECO:0000313" key="10">
    <source>
        <dbReference type="Proteomes" id="UP000798808"/>
    </source>
</evidence>
<evidence type="ECO:0000256" key="3">
    <source>
        <dbReference type="ARBA" id="ARBA00022692"/>
    </source>
</evidence>
<dbReference type="Pfam" id="PF03772">
    <property type="entry name" value="Competence"/>
    <property type="match status" value="1"/>
</dbReference>
<dbReference type="PANTHER" id="PTHR30619:SF1">
    <property type="entry name" value="RECOMBINATION PROTEIN 2"/>
    <property type="match status" value="1"/>
</dbReference>
<dbReference type="PANTHER" id="PTHR30619">
    <property type="entry name" value="DNA INTERNALIZATION/COMPETENCE PROTEIN COMEC/REC2"/>
    <property type="match status" value="1"/>
</dbReference>
<feature type="transmembrane region" description="Helical" evidence="6">
    <location>
        <begin position="268"/>
        <end position="287"/>
    </location>
</feature>
<feature type="domain" description="DUF4131" evidence="8">
    <location>
        <begin position="45"/>
        <end position="203"/>
    </location>
</feature>
<evidence type="ECO:0000256" key="5">
    <source>
        <dbReference type="ARBA" id="ARBA00023136"/>
    </source>
</evidence>
<feature type="transmembrane region" description="Helical" evidence="6">
    <location>
        <begin position="399"/>
        <end position="421"/>
    </location>
</feature>
<dbReference type="InterPro" id="IPR052159">
    <property type="entry name" value="Competence_DNA_uptake"/>
</dbReference>
<evidence type="ECO:0000256" key="6">
    <source>
        <dbReference type="SAM" id="Phobius"/>
    </source>
</evidence>
<feature type="transmembrane region" description="Helical" evidence="6">
    <location>
        <begin position="433"/>
        <end position="466"/>
    </location>
</feature>
<feature type="transmembrane region" description="Helical" evidence="6">
    <location>
        <begin position="519"/>
        <end position="541"/>
    </location>
</feature>
<keyword evidence="3 6" id="KW-0812">Transmembrane</keyword>
<name>A0ABW9RU04_9BACT</name>
<comment type="subcellular location">
    <subcellularLocation>
        <location evidence="1">Cell membrane</location>
        <topology evidence="1">Multi-pass membrane protein</topology>
    </subcellularLocation>
</comment>
<dbReference type="NCBIfam" id="TIGR00360">
    <property type="entry name" value="ComEC_N-term"/>
    <property type="match status" value="1"/>
</dbReference>
<evidence type="ECO:0000259" key="8">
    <source>
        <dbReference type="Pfam" id="PF13567"/>
    </source>
</evidence>
<feature type="transmembrane region" description="Helical" evidence="6">
    <location>
        <begin position="69"/>
        <end position="87"/>
    </location>
</feature>
<feature type="transmembrane region" description="Helical" evidence="6">
    <location>
        <begin position="299"/>
        <end position="315"/>
    </location>
</feature>
<protein>
    <submittedName>
        <fullName evidence="9">ComEC family competence protein</fullName>
    </submittedName>
</protein>
<keyword evidence="4 6" id="KW-1133">Transmembrane helix</keyword>
<evidence type="ECO:0000313" key="9">
    <source>
        <dbReference type="EMBL" id="MTI27191.1"/>
    </source>
</evidence>
<dbReference type="Pfam" id="PF13567">
    <property type="entry name" value="DUF4131"/>
    <property type="match status" value="1"/>
</dbReference>
<evidence type="ECO:0000256" key="2">
    <source>
        <dbReference type="ARBA" id="ARBA00022475"/>
    </source>
</evidence>
<evidence type="ECO:0000256" key="4">
    <source>
        <dbReference type="ARBA" id="ARBA00022989"/>
    </source>
</evidence>
<dbReference type="InterPro" id="IPR004477">
    <property type="entry name" value="ComEC_N"/>
</dbReference>
<keyword evidence="5 6" id="KW-0472">Membrane</keyword>
<organism evidence="9 10">
    <name type="scientific">Fulvivirga kasyanovii</name>
    <dbReference type="NCBI Taxonomy" id="396812"/>
    <lineage>
        <taxon>Bacteria</taxon>
        <taxon>Pseudomonadati</taxon>
        <taxon>Bacteroidota</taxon>
        <taxon>Cytophagia</taxon>
        <taxon>Cytophagales</taxon>
        <taxon>Fulvivirgaceae</taxon>
        <taxon>Fulvivirga</taxon>
    </lineage>
</organism>
<evidence type="ECO:0000256" key="1">
    <source>
        <dbReference type="ARBA" id="ARBA00004651"/>
    </source>
</evidence>
<comment type="caution">
    <text evidence="9">The sequence shown here is derived from an EMBL/GenBank/DDBJ whole genome shotgun (WGS) entry which is preliminary data.</text>
</comment>
<gene>
    <name evidence="9" type="ORF">E1163_19710</name>
</gene>
<proteinExistence type="predicted"/>
<feature type="transmembrane region" description="Helical" evidence="6">
    <location>
        <begin position="350"/>
        <end position="379"/>
    </location>
</feature>
<accession>A0ABW9RU04</accession>
<keyword evidence="10" id="KW-1185">Reference proteome</keyword>
<dbReference type="Proteomes" id="UP000798808">
    <property type="component" value="Unassembled WGS sequence"/>
</dbReference>